<dbReference type="AlphaFoldDB" id="A0A7Y0DSZ5"/>
<evidence type="ECO:0008006" key="4">
    <source>
        <dbReference type="Google" id="ProtNLM"/>
    </source>
</evidence>
<keyword evidence="3" id="KW-1185">Reference proteome</keyword>
<sequence length="89" mass="9801">MVRLIFCGFMLGALSGCAVSDSSVESDENQYIYPYKCTYKGDVEYHSITAREPLSEAFLAKMQNGLHEGFELDLGSCVPVDAIPEAENK</sequence>
<evidence type="ECO:0000313" key="3">
    <source>
        <dbReference type="Proteomes" id="UP000570493"/>
    </source>
</evidence>
<gene>
    <name evidence="2" type="ORF">HHO47_09380</name>
</gene>
<feature type="signal peptide" evidence="1">
    <location>
        <begin position="1"/>
        <end position="18"/>
    </location>
</feature>
<name>A0A7Y0DSZ5_9GAMM</name>
<dbReference type="RefSeq" id="WP_169020061.1">
    <property type="nucleotide sequence ID" value="NZ_JABBMT010000011.1"/>
</dbReference>
<dbReference type="Proteomes" id="UP000570493">
    <property type="component" value="Unassembled WGS sequence"/>
</dbReference>
<proteinExistence type="predicted"/>
<reference evidence="2" key="1">
    <citation type="submission" date="2020-04" db="EMBL/GenBank/DDBJ databases">
        <title>Genome Sequencing for Pseudoaltermonas arctica.</title>
        <authorList>
            <person name="Elkins N.S."/>
        </authorList>
    </citation>
    <scope>NUCLEOTIDE SEQUENCE [LARGE SCALE GENOMIC DNA]</scope>
    <source>
        <strain evidence="2">NEC-BIFX-2020_0012</strain>
    </source>
</reference>
<accession>A0A7Y0DSZ5</accession>
<protein>
    <recommendedName>
        <fullName evidence="4">Lipoprotein</fullName>
    </recommendedName>
</protein>
<dbReference type="EMBL" id="JABBMT010000011">
    <property type="protein sequence ID" value="NMM41024.1"/>
    <property type="molecule type" value="Genomic_DNA"/>
</dbReference>
<organism evidence="2 3">
    <name type="scientific">Pseudoalteromonas arctica</name>
    <dbReference type="NCBI Taxonomy" id="394751"/>
    <lineage>
        <taxon>Bacteria</taxon>
        <taxon>Pseudomonadati</taxon>
        <taxon>Pseudomonadota</taxon>
        <taxon>Gammaproteobacteria</taxon>
        <taxon>Alteromonadales</taxon>
        <taxon>Pseudoalteromonadaceae</taxon>
        <taxon>Pseudoalteromonas</taxon>
    </lineage>
</organism>
<keyword evidence="1" id="KW-0732">Signal</keyword>
<feature type="chain" id="PRO_5030552851" description="Lipoprotein" evidence="1">
    <location>
        <begin position="19"/>
        <end position="89"/>
    </location>
</feature>
<comment type="caution">
    <text evidence="2">The sequence shown here is derived from an EMBL/GenBank/DDBJ whole genome shotgun (WGS) entry which is preliminary data.</text>
</comment>
<dbReference type="PROSITE" id="PS51257">
    <property type="entry name" value="PROKAR_LIPOPROTEIN"/>
    <property type="match status" value="1"/>
</dbReference>
<evidence type="ECO:0000256" key="1">
    <source>
        <dbReference type="SAM" id="SignalP"/>
    </source>
</evidence>
<evidence type="ECO:0000313" key="2">
    <source>
        <dbReference type="EMBL" id="NMM41024.1"/>
    </source>
</evidence>